<name>A0A7V1LN46_CALAY</name>
<dbReference type="GO" id="GO:0005737">
    <property type="term" value="C:cytoplasm"/>
    <property type="evidence" value="ECO:0007669"/>
    <property type="project" value="UniProtKB-SubCell"/>
</dbReference>
<organism evidence="2">
    <name type="scientific">Caldithrix abyssi</name>
    <dbReference type="NCBI Taxonomy" id="187145"/>
    <lineage>
        <taxon>Bacteria</taxon>
        <taxon>Pseudomonadati</taxon>
        <taxon>Calditrichota</taxon>
        <taxon>Calditrichia</taxon>
        <taxon>Calditrichales</taxon>
        <taxon>Calditrichaceae</taxon>
        <taxon>Caldithrix</taxon>
    </lineage>
</organism>
<comment type="similarity">
    <text evidence="1">Belongs to the NapD family.</text>
</comment>
<evidence type="ECO:0000256" key="1">
    <source>
        <dbReference type="HAMAP-Rule" id="MF_02200"/>
    </source>
</evidence>
<accession>A0A7V1LN46</accession>
<gene>
    <name evidence="1" type="primary">napD</name>
    <name evidence="2" type="ORF">ENJ10_07595</name>
</gene>
<dbReference type="Proteomes" id="UP000886005">
    <property type="component" value="Unassembled WGS sequence"/>
</dbReference>
<proteinExistence type="inferred from homology"/>
<keyword evidence="1" id="KW-0963">Cytoplasm</keyword>
<dbReference type="AlphaFoldDB" id="A0A7V1LN46"/>
<sequence>MNISSLIVKTLPEKCAEAAAALSAGGFCEVHHAENGTIIVTIEGEDVSDELRKLKQVEQSPFVLSATMIYSFCEDELESERDKLNRHPDYPDWLNDDRVKAGDIRYSGDLRNHGLK</sequence>
<dbReference type="Gene3D" id="3.30.70.920">
    <property type="match status" value="1"/>
</dbReference>
<comment type="subunit">
    <text evidence="1">Interacts with the cytoplasmic NapA precursor.</text>
</comment>
<comment type="function">
    <text evidence="1">Chaperone for NapA, the catalytic subunit of the periplasmic nitrate reductase. It binds directly and specifically to the twin-arginine signal peptide of NapA, preventing premature interaction with the Tat translocase and premature export.</text>
</comment>
<dbReference type="GO" id="GO:0051224">
    <property type="term" value="P:negative regulation of protein transport"/>
    <property type="evidence" value="ECO:0007669"/>
    <property type="project" value="UniProtKB-UniRule"/>
</dbReference>
<comment type="caution">
    <text evidence="2">The sequence shown here is derived from an EMBL/GenBank/DDBJ whole genome shotgun (WGS) entry which is preliminary data.</text>
</comment>
<dbReference type="GO" id="GO:0005048">
    <property type="term" value="F:signal sequence binding"/>
    <property type="evidence" value="ECO:0007669"/>
    <property type="project" value="UniProtKB-UniRule"/>
</dbReference>
<dbReference type="HAMAP" id="MF_02200">
    <property type="entry name" value="NapD"/>
    <property type="match status" value="1"/>
</dbReference>
<dbReference type="InterPro" id="IPR005623">
    <property type="entry name" value="Chaperone_NapD_NO3_reduct"/>
</dbReference>
<comment type="subcellular location">
    <subcellularLocation>
        <location evidence="1">Cytoplasm</location>
    </subcellularLocation>
</comment>
<evidence type="ECO:0000313" key="2">
    <source>
        <dbReference type="EMBL" id="HED10537.1"/>
    </source>
</evidence>
<dbReference type="Pfam" id="PF03927">
    <property type="entry name" value="NapD"/>
    <property type="match status" value="1"/>
</dbReference>
<reference evidence="2" key="1">
    <citation type="journal article" date="2020" name="mSystems">
        <title>Genome- and Community-Level Interaction Insights into Carbon Utilization and Element Cycling Functions of Hydrothermarchaeota in Hydrothermal Sediment.</title>
        <authorList>
            <person name="Zhou Z."/>
            <person name="Liu Y."/>
            <person name="Xu W."/>
            <person name="Pan J."/>
            <person name="Luo Z.H."/>
            <person name="Li M."/>
        </authorList>
    </citation>
    <scope>NUCLEOTIDE SEQUENCE [LARGE SCALE GENOMIC DNA]</scope>
    <source>
        <strain evidence="2">HyVt-456</strain>
    </source>
</reference>
<keyword evidence="1" id="KW-0143">Chaperone</keyword>
<dbReference type="EMBL" id="DRLD01000210">
    <property type="protein sequence ID" value="HED10537.1"/>
    <property type="molecule type" value="Genomic_DNA"/>
</dbReference>
<protein>
    <recommendedName>
        <fullName evidence="1">Chaperone NapD</fullName>
    </recommendedName>
    <alternativeName>
        <fullName evidence="1">NapA signal peptide-binding chaperone NapD</fullName>
    </alternativeName>
</protein>